<evidence type="ECO:0000313" key="2">
    <source>
        <dbReference type="EMBL" id="KAH1169526.1"/>
    </source>
</evidence>
<sequence>MGSLPLPAHGPKQLQDAPVTPEPSGQCVSASPTSAGGREGRVRPAAFWLRAPALGPSPHRSGTQLSSSRRVTREPAATPPFCNRGQPSPVVPVRNGARASQVPPGCFRAAGAGVGWALLPPPQRCARGGHCTGGSGAEASLQTQARPVGLSGRVPGQRRGSYTSQPGSGRHAASAGTDSLSTRVAGMPQPRLWGWGAGAAG</sequence>
<feature type="region of interest" description="Disordered" evidence="1">
    <location>
        <begin position="1"/>
        <end position="100"/>
    </location>
</feature>
<feature type="region of interest" description="Disordered" evidence="1">
    <location>
        <begin position="130"/>
        <end position="201"/>
    </location>
</feature>
<protein>
    <submittedName>
        <fullName evidence="2">Uncharacterized protein</fullName>
    </submittedName>
</protein>
<keyword evidence="3" id="KW-1185">Reference proteome</keyword>
<gene>
    <name evidence="2" type="ORF">KIL84_000511</name>
</gene>
<feature type="compositionally biased region" description="Polar residues" evidence="1">
    <location>
        <begin position="60"/>
        <end position="69"/>
    </location>
</feature>
<dbReference type="Proteomes" id="UP000827986">
    <property type="component" value="Unassembled WGS sequence"/>
</dbReference>
<comment type="caution">
    <text evidence="2">The sequence shown here is derived from an EMBL/GenBank/DDBJ whole genome shotgun (WGS) entry which is preliminary data.</text>
</comment>
<proteinExistence type="predicted"/>
<evidence type="ECO:0000256" key="1">
    <source>
        <dbReference type="SAM" id="MobiDB-lite"/>
    </source>
</evidence>
<name>A0A9D3WYJ4_9SAUR</name>
<reference evidence="2" key="1">
    <citation type="submission" date="2021-09" db="EMBL/GenBank/DDBJ databases">
        <title>The genome of Mauremys mutica provides insights into the evolution of semi-aquatic lifestyle.</title>
        <authorList>
            <person name="Gong S."/>
            <person name="Gao Y."/>
        </authorList>
    </citation>
    <scope>NUCLEOTIDE SEQUENCE</scope>
    <source>
        <strain evidence="2">MM-2020</strain>
        <tissue evidence="2">Muscle</tissue>
    </source>
</reference>
<dbReference type="AlphaFoldDB" id="A0A9D3WYJ4"/>
<dbReference type="EMBL" id="JAHDVG010000484">
    <property type="protein sequence ID" value="KAH1169526.1"/>
    <property type="molecule type" value="Genomic_DNA"/>
</dbReference>
<evidence type="ECO:0000313" key="3">
    <source>
        <dbReference type="Proteomes" id="UP000827986"/>
    </source>
</evidence>
<organism evidence="2 3">
    <name type="scientific">Mauremys mutica</name>
    <name type="common">yellowpond turtle</name>
    <dbReference type="NCBI Taxonomy" id="74926"/>
    <lineage>
        <taxon>Eukaryota</taxon>
        <taxon>Metazoa</taxon>
        <taxon>Chordata</taxon>
        <taxon>Craniata</taxon>
        <taxon>Vertebrata</taxon>
        <taxon>Euteleostomi</taxon>
        <taxon>Archelosauria</taxon>
        <taxon>Testudinata</taxon>
        <taxon>Testudines</taxon>
        <taxon>Cryptodira</taxon>
        <taxon>Durocryptodira</taxon>
        <taxon>Testudinoidea</taxon>
        <taxon>Geoemydidae</taxon>
        <taxon>Geoemydinae</taxon>
        <taxon>Mauremys</taxon>
    </lineage>
</organism>
<accession>A0A9D3WYJ4</accession>